<reference evidence="13" key="1">
    <citation type="submission" date="2014-09" db="EMBL/GenBank/DDBJ databases">
        <title>Draft genome sequence of an oleaginous Mucoromycotina fungus Mucor ambiguus NBRC6742.</title>
        <authorList>
            <person name="Takeda I."/>
            <person name="Yamane N."/>
            <person name="Morita T."/>
            <person name="Tamano K."/>
            <person name="Machida M."/>
            <person name="Baker S."/>
            <person name="Koike H."/>
        </authorList>
    </citation>
    <scope>NUCLEOTIDE SEQUENCE</scope>
    <source>
        <strain evidence="13">NBRC 6742</strain>
    </source>
</reference>
<dbReference type="InterPro" id="IPR001398">
    <property type="entry name" value="Macrophage_inhib_fac"/>
</dbReference>
<dbReference type="Pfam" id="PF01187">
    <property type="entry name" value="MIF"/>
    <property type="match status" value="1"/>
</dbReference>
<protein>
    <recommendedName>
        <fullName evidence="12">L-dopachrome isomerase</fullName>
        <ecNumber evidence="9">5.3.2.1</ecNumber>
        <ecNumber evidence="8">5.3.3.12</ecNumber>
    </recommendedName>
    <alternativeName>
        <fullName evidence="10">L-dopachrome tautomerase</fullName>
    </alternativeName>
    <alternativeName>
        <fullName evidence="11">Phenylpyruvate tautomerase</fullName>
    </alternativeName>
</protein>
<keyword evidence="14" id="KW-1185">Reference proteome</keyword>
<dbReference type="InterPro" id="IPR014347">
    <property type="entry name" value="Tautomerase/MIF_sf"/>
</dbReference>
<dbReference type="STRING" id="91626.A0A0C9M164"/>
<organism evidence="13">
    <name type="scientific">Mucor ambiguus</name>
    <dbReference type="NCBI Taxonomy" id="91626"/>
    <lineage>
        <taxon>Eukaryota</taxon>
        <taxon>Fungi</taxon>
        <taxon>Fungi incertae sedis</taxon>
        <taxon>Mucoromycota</taxon>
        <taxon>Mucoromycotina</taxon>
        <taxon>Mucoromycetes</taxon>
        <taxon>Mucorales</taxon>
        <taxon>Mucorineae</taxon>
        <taxon>Mucoraceae</taxon>
        <taxon>Mucor</taxon>
    </lineage>
</organism>
<evidence type="ECO:0000256" key="3">
    <source>
        <dbReference type="ARBA" id="ARBA00022514"/>
    </source>
</evidence>
<keyword evidence="4" id="KW-0964">Secreted</keyword>
<comment type="subcellular location">
    <subcellularLocation>
        <location evidence="1">Secreted</location>
    </subcellularLocation>
</comment>
<dbReference type="Gene3D" id="3.30.429.10">
    <property type="entry name" value="Macrophage Migration Inhibitory Factor"/>
    <property type="match status" value="1"/>
</dbReference>
<keyword evidence="3" id="KW-0202">Cytokine</keyword>
<evidence type="ECO:0000313" key="13">
    <source>
        <dbReference type="EMBL" id="GAN02096.1"/>
    </source>
</evidence>
<dbReference type="Proteomes" id="UP000053815">
    <property type="component" value="Unassembled WGS sequence"/>
</dbReference>
<evidence type="ECO:0000256" key="5">
    <source>
        <dbReference type="ARBA" id="ARBA00023235"/>
    </source>
</evidence>
<evidence type="ECO:0000256" key="6">
    <source>
        <dbReference type="ARBA" id="ARBA00036735"/>
    </source>
</evidence>
<accession>A0A0C9M164</accession>
<comment type="similarity">
    <text evidence="2">Belongs to the MIF family.</text>
</comment>
<comment type="catalytic activity">
    <reaction evidence="6">
        <text>3-phenylpyruvate = enol-phenylpyruvate</text>
        <dbReference type="Rhea" id="RHEA:17097"/>
        <dbReference type="ChEBI" id="CHEBI:16815"/>
        <dbReference type="ChEBI" id="CHEBI:18005"/>
        <dbReference type="EC" id="5.3.2.1"/>
    </reaction>
</comment>
<dbReference type="GO" id="GO:0004167">
    <property type="term" value="F:dopachrome isomerase activity"/>
    <property type="evidence" value="ECO:0007669"/>
    <property type="project" value="UniProtKB-EC"/>
</dbReference>
<dbReference type="EC" id="5.3.3.12" evidence="8"/>
<evidence type="ECO:0000256" key="7">
    <source>
        <dbReference type="ARBA" id="ARBA00036823"/>
    </source>
</evidence>
<dbReference type="SUPFAM" id="SSF55331">
    <property type="entry name" value="Tautomerase/MIF"/>
    <property type="match status" value="1"/>
</dbReference>
<evidence type="ECO:0000256" key="11">
    <source>
        <dbReference type="ARBA" id="ARBA00041912"/>
    </source>
</evidence>
<dbReference type="AlphaFoldDB" id="A0A0C9M164"/>
<dbReference type="PANTHER" id="PTHR11954:SF6">
    <property type="entry name" value="MACROPHAGE MIGRATION INHIBITORY FACTOR"/>
    <property type="match status" value="1"/>
</dbReference>
<comment type="catalytic activity">
    <reaction evidence="7">
        <text>L-dopachrome = 5,6-dihydroxyindole-2-carboxylate</text>
        <dbReference type="Rhea" id="RHEA:13041"/>
        <dbReference type="ChEBI" id="CHEBI:16875"/>
        <dbReference type="ChEBI" id="CHEBI:57509"/>
        <dbReference type="EC" id="5.3.3.12"/>
    </reaction>
</comment>
<evidence type="ECO:0000256" key="9">
    <source>
        <dbReference type="ARBA" id="ARBA00039086"/>
    </source>
</evidence>
<gene>
    <name evidence="13" type="ORF">MAM1_0016d01536</name>
</gene>
<evidence type="ECO:0000256" key="8">
    <source>
        <dbReference type="ARBA" id="ARBA00038932"/>
    </source>
</evidence>
<keyword evidence="5" id="KW-0413">Isomerase</keyword>
<evidence type="ECO:0000256" key="10">
    <source>
        <dbReference type="ARBA" id="ARBA00041631"/>
    </source>
</evidence>
<evidence type="ECO:0000313" key="14">
    <source>
        <dbReference type="Proteomes" id="UP000053815"/>
    </source>
</evidence>
<dbReference type="OrthoDB" id="255819at2759"/>
<evidence type="ECO:0000256" key="1">
    <source>
        <dbReference type="ARBA" id="ARBA00004613"/>
    </source>
</evidence>
<evidence type="ECO:0000256" key="4">
    <source>
        <dbReference type="ARBA" id="ARBA00022525"/>
    </source>
</evidence>
<dbReference type="EC" id="5.3.2.1" evidence="9"/>
<name>A0A0C9M164_9FUNG</name>
<proteinExistence type="inferred from homology"/>
<evidence type="ECO:0000256" key="12">
    <source>
        <dbReference type="ARBA" id="ARBA00042730"/>
    </source>
</evidence>
<dbReference type="GO" id="GO:0005615">
    <property type="term" value="C:extracellular space"/>
    <property type="evidence" value="ECO:0007669"/>
    <property type="project" value="UniProtKB-KW"/>
</dbReference>
<dbReference type="GO" id="GO:0050178">
    <property type="term" value="F:phenylpyruvate tautomerase activity"/>
    <property type="evidence" value="ECO:0007669"/>
    <property type="project" value="UniProtKB-EC"/>
</dbReference>
<sequence length="118" mass="12968">MPILEISSAQAPKDLNAFTKKMNALFAELIGKPESYCLVTFTKVDSFYFAGTDKPGFLVKVGSIGHIDNDRNSKLSKSVTAELVKELGVEDGRGYFIFTDVPAENIGYKGDTFANFMK</sequence>
<dbReference type="PANTHER" id="PTHR11954">
    <property type="entry name" value="D-DOPACHROME DECARBOXYLASE"/>
    <property type="match status" value="1"/>
</dbReference>
<evidence type="ECO:0000256" key="2">
    <source>
        <dbReference type="ARBA" id="ARBA00005851"/>
    </source>
</evidence>
<dbReference type="EMBL" id="DF836305">
    <property type="protein sequence ID" value="GAN02096.1"/>
    <property type="molecule type" value="Genomic_DNA"/>
</dbReference>